<evidence type="ECO:0000256" key="1">
    <source>
        <dbReference type="SAM" id="MobiDB-lite"/>
    </source>
</evidence>
<reference evidence="2" key="2">
    <citation type="submission" date="2015-09" db="EMBL/GenBank/DDBJ databases">
        <title>Draft genome sequence of Mycobacterium neoaurum DSM 44074.</title>
        <authorList>
            <person name="Croce O."/>
            <person name="Robert C."/>
            <person name="Raoult D."/>
            <person name="Drancourt M."/>
        </authorList>
    </citation>
    <scope>NUCLEOTIDE SEQUENCE</scope>
    <source>
        <strain evidence="2">DSM 44074</strain>
    </source>
</reference>
<dbReference type="AlphaFoldDB" id="A0AAV2WTB0"/>
<dbReference type="Proteomes" id="UP000028864">
    <property type="component" value="Unassembled WGS sequence"/>
</dbReference>
<feature type="compositionally biased region" description="Low complexity" evidence="1">
    <location>
        <begin position="523"/>
        <end position="543"/>
    </location>
</feature>
<accession>A0AAV2WTB0</accession>
<evidence type="ECO:0008006" key="4">
    <source>
        <dbReference type="Google" id="ProtNLM"/>
    </source>
</evidence>
<name>A0AAV2WTB0_MYCNE</name>
<feature type="compositionally biased region" description="Low complexity" evidence="1">
    <location>
        <begin position="622"/>
        <end position="640"/>
    </location>
</feature>
<reference evidence="2" key="1">
    <citation type="submission" date="2014-05" db="EMBL/GenBank/DDBJ databases">
        <authorList>
            <person name="Urmite Genomes"/>
        </authorList>
    </citation>
    <scope>NUCLEOTIDE SEQUENCE</scope>
    <source>
        <strain evidence="2">DSM 44074</strain>
    </source>
</reference>
<proteinExistence type="predicted"/>
<organism evidence="2 3">
    <name type="scientific">Mycolicibacterium neoaurum</name>
    <name type="common">Mycobacterium neoaurum</name>
    <dbReference type="NCBI Taxonomy" id="1795"/>
    <lineage>
        <taxon>Bacteria</taxon>
        <taxon>Bacillati</taxon>
        <taxon>Actinomycetota</taxon>
        <taxon>Actinomycetes</taxon>
        <taxon>Mycobacteriales</taxon>
        <taxon>Mycobacteriaceae</taxon>
        <taxon>Mycolicibacterium</taxon>
    </lineage>
</organism>
<feature type="region of interest" description="Disordered" evidence="1">
    <location>
        <begin position="512"/>
        <end position="660"/>
    </location>
</feature>
<evidence type="ECO:0000313" key="2">
    <source>
        <dbReference type="EMBL" id="CDQ47098.1"/>
    </source>
</evidence>
<protein>
    <recommendedName>
        <fullName evidence="4">PE-PGRS family protein</fullName>
    </recommendedName>
</protein>
<sequence>MCELARTDVLAKYDCAGSALHKLTVIYSIQLTSFKGYPHMEISARPYFTAGVALTAASAIALTPLMVPTEGHTIAIPKVSTAEVQLAAVINPADVDRLIAALRTGLADITNGIGSVETFTTDTLAGALAEAQRLNTGFWDPIVAAAGTGVLGSLVTAVSNYSQASLAMTAESINGIAGATVTLPGDITNIIGSTLIGSLNTALYAITDVINNPFKLSSYTGLLAGVVNIIGDSLVGQDPNHDTGLLSGPAGTNSLLSTALNATLGGVIGVVGLGFSGITGQVNLAVDSLNAALNTLAQQSGSQLLTGVVGVIQGLAINPIKIINNAGVLNGLVEIGFPLLGALSPITDATAKAVIGVQTGLNVALDAIGSNPLDLASYTTALGGLFNGGFDVTGAGITIGTSLLTTPGSLLAGVTRTTAGLVTELTTNLAATVAAALTQIGLGQAAELVVNLGAAVNTAVNSVRDIVANNVIGGINGVITNISTGLNGVNENARTIIDNLLNYHPVAPAGATADTLGAGPEGGEASASLVADNTTNDNTTNETASEETASEETAAVTEESSEELTKVTETSTTELDSDDSETTESDRAAFISSASESAESEGTTDGTEDTAKTDARTNGSGTAAATVTESVSTETAAANESTDRSEGPDRSASAGSDSTD</sequence>
<gene>
    <name evidence="2" type="ORF">BN1047_05016</name>
</gene>
<evidence type="ECO:0000313" key="3">
    <source>
        <dbReference type="Proteomes" id="UP000028864"/>
    </source>
</evidence>
<feature type="compositionally biased region" description="Low complexity" evidence="1">
    <location>
        <begin position="592"/>
        <end position="605"/>
    </location>
</feature>
<dbReference type="EMBL" id="LK021343">
    <property type="protein sequence ID" value="CDQ47098.1"/>
    <property type="molecule type" value="Genomic_DNA"/>
</dbReference>